<protein>
    <submittedName>
        <fullName evidence="1">Uncharacterized protein</fullName>
    </submittedName>
</protein>
<keyword evidence="1" id="KW-0542">Nucleomorph</keyword>
<dbReference type="GeneID" id="5788424"/>
<evidence type="ECO:0000313" key="2">
    <source>
        <dbReference type="Proteomes" id="UP000243425"/>
    </source>
</evidence>
<organism evidence="1 2">
    <name type="scientific">Bigelowiella natans</name>
    <name type="common">Pedinomonas minutissima</name>
    <name type="synonym">Chlorarachnion sp. (strain CCMP621)</name>
    <dbReference type="NCBI Taxonomy" id="227086"/>
    <lineage>
        <taxon>Eukaryota</taxon>
        <taxon>Sar</taxon>
        <taxon>Rhizaria</taxon>
        <taxon>Cercozoa</taxon>
        <taxon>Chlorarachniophyceae</taxon>
        <taxon>Bigelowiella</taxon>
    </lineage>
</organism>
<evidence type="ECO:0000313" key="1">
    <source>
        <dbReference type="EMBL" id="ABA27140.1"/>
    </source>
</evidence>
<sequence>MFGISLNIYKLMLSSNSDLMMIMKLKKLMNNYSLLNGYELVNINRNYINMTIRSGFEKSKLKIKSINLYEKAPQRSINTIKNRQSLFGDVFNDYKVKFNHSFSISRIYEVLALINNY</sequence>
<reference evidence="1 2" key="1">
    <citation type="journal article" date="2006" name="Proc. Natl. Acad. Sci. U.S.A.">
        <title>Complete nucleotide sequence of the chlorarachniophyte nucleomorph: nature's smallest nucleus.</title>
        <authorList>
            <person name="Gilson P.R."/>
            <person name="Su V."/>
            <person name="Slamovits C.H."/>
            <person name="Reith M.E."/>
            <person name="Keeling P.J."/>
            <person name="McFadden G.I."/>
        </authorList>
    </citation>
    <scope>NUCLEOTIDE SEQUENCE [LARGE SCALE GENOMIC DNA]</scope>
    <source>
        <strain evidence="2">CCMP621</strain>
    </source>
</reference>
<dbReference type="Proteomes" id="UP000243425">
    <property type="component" value="Nucleomorph 1"/>
</dbReference>
<accession>Q3LWM6</accession>
<geneLocation type="nucleomorph" evidence="1"/>
<dbReference type="AlphaFoldDB" id="Q3LWM6"/>
<proteinExistence type="predicted"/>
<dbReference type="EMBL" id="DQ158856">
    <property type="protein sequence ID" value="ABA27140.1"/>
    <property type="molecule type" value="Genomic_DNA"/>
</dbReference>
<dbReference type="RefSeq" id="XP_001712752.1">
    <property type="nucleotide sequence ID" value="XM_001712700.1"/>
</dbReference>
<name>Q3LWM6_BIGNA</name>